<feature type="compositionally biased region" description="Low complexity" evidence="1">
    <location>
        <begin position="14"/>
        <end position="27"/>
    </location>
</feature>
<proteinExistence type="predicted"/>
<organism evidence="2 3">
    <name type="scientific">Archangium lansingense</name>
    <dbReference type="NCBI Taxonomy" id="2995310"/>
    <lineage>
        <taxon>Bacteria</taxon>
        <taxon>Pseudomonadati</taxon>
        <taxon>Myxococcota</taxon>
        <taxon>Myxococcia</taxon>
        <taxon>Myxococcales</taxon>
        <taxon>Cystobacterineae</taxon>
        <taxon>Archangiaceae</taxon>
        <taxon>Archangium</taxon>
    </lineage>
</organism>
<dbReference type="Proteomes" id="UP001207654">
    <property type="component" value="Unassembled WGS sequence"/>
</dbReference>
<dbReference type="RefSeq" id="WP_267541600.1">
    <property type="nucleotide sequence ID" value="NZ_JAPNKA010000001.1"/>
</dbReference>
<feature type="compositionally biased region" description="Basic and acidic residues" evidence="1">
    <location>
        <begin position="421"/>
        <end position="435"/>
    </location>
</feature>
<name>A0ABT4AMZ6_9BACT</name>
<accession>A0ABT4AMZ6</accession>
<feature type="region of interest" description="Disordered" evidence="1">
    <location>
        <begin position="651"/>
        <end position="730"/>
    </location>
</feature>
<feature type="region of interest" description="Disordered" evidence="1">
    <location>
        <begin position="529"/>
        <end position="560"/>
    </location>
</feature>
<feature type="compositionally biased region" description="Basic and acidic residues" evidence="1">
    <location>
        <begin position="298"/>
        <end position="309"/>
    </location>
</feature>
<protein>
    <submittedName>
        <fullName evidence="2">Uncharacterized protein</fullName>
    </submittedName>
</protein>
<evidence type="ECO:0000256" key="1">
    <source>
        <dbReference type="SAM" id="MobiDB-lite"/>
    </source>
</evidence>
<evidence type="ECO:0000313" key="2">
    <source>
        <dbReference type="EMBL" id="MCY1083055.1"/>
    </source>
</evidence>
<feature type="region of interest" description="Disordered" evidence="1">
    <location>
        <begin position="596"/>
        <end position="628"/>
    </location>
</feature>
<feature type="compositionally biased region" description="Acidic residues" evidence="1">
    <location>
        <begin position="232"/>
        <end position="243"/>
    </location>
</feature>
<feature type="compositionally biased region" description="Pro residues" evidence="1">
    <location>
        <begin position="120"/>
        <end position="135"/>
    </location>
</feature>
<feature type="compositionally biased region" description="Low complexity" evidence="1">
    <location>
        <begin position="676"/>
        <end position="687"/>
    </location>
</feature>
<evidence type="ECO:0000313" key="3">
    <source>
        <dbReference type="Proteomes" id="UP001207654"/>
    </source>
</evidence>
<feature type="compositionally biased region" description="Basic and acidic residues" evidence="1">
    <location>
        <begin position="654"/>
        <end position="663"/>
    </location>
</feature>
<feature type="compositionally biased region" description="Acidic residues" evidence="1">
    <location>
        <begin position="197"/>
        <end position="206"/>
    </location>
</feature>
<feature type="compositionally biased region" description="Basic and acidic residues" evidence="1">
    <location>
        <begin position="704"/>
        <end position="730"/>
    </location>
</feature>
<feature type="region of interest" description="Disordered" evidence="1">
    <location>
        <begin position="1"/>
        <end position="254"/>
    </location>
</feature>
<feature type="region of interest" description="Disordered" evidence="1">
    <location>
        <begin position="272"/>
        <end position="451"/>
    </location>
</feature>
<feature type="compositionally biased region" description="Pro residues" evidence="1">
    <location>
        <begin position="688"/>
        <end position="703"/>
    </location>
</feature>
<comment type="caution">
    <text evidence="2">The sequence shown here is derived from an EMBL/GenBank/DDBJ whole genome shotgun (WGS) entry which is preliminary data.</text>
</comment>
<gene>
    <name evidence="2" type="ORF">OV287_52330</name>
</gene>
<feature type="compositionally biased region" description="Polar residues" evidence="1">
    <location>
        <begin position="310"/>
        <end position="323"/>
    </location>
</feature>
<reference evidence="2 3" key="1">
    <citation type="submission" date="2022-11" db="EMBL/GenBank/DDBJ databases">
        <title>Minimal conservation of predation-associated metabolite biosynthetic gene clusters underscores biosynthetic potential of Myxococcota including descriptions for ten novel species: Archangium lansinium sp. nov., Myxococcus landrumus sp. nov., Nannocystis bai.</title>
        <authorList>
            <person name="Ahearne A."/>
            <person name="Stevens C."/>
            <person name="Phillips K."/>
        </authorList>
    </citation>
    <scope>NUCLEOTIDE SEQUENCE [LARGE SCALE GENOMIC DNA]</scope>
    <source>
        <strain evidence="2 3">MIWBW</strain>
    </source>
</reference>
<feature type="compositionally biased region" description="Acidic residues" evidence="1">
    <location>
        <begin position="173"/>
        <end position="182"/>
    </location>
</feature>
<feature type="compositionally biased region" description="Basic residues" evidence="1">
    <location>
        <begin position="327"/>
        <end position="338"/>
    </location>
</feature>
<feature type="compositionally biased region" description="Basic and acidic residues" evidence="1">
    <location>
        <begin position="354"/>
        <end position="375"/>
    </location>
</feature>
<keyword evidence="3" id="KW-1185">Reference proteome</keyword>
<sequence>MFTKAPPVPRDRASSTSATSETQEATALEGEQSLARAERHGHHLSNIAVRSPQAPPSSPVIQLARDKKRQRTRGSSTIVLDPQPQPLTPPVPPPPAFQPFTGTGHVLGGQPGVNNLLAPFPGPASPPVPQFPPQSPKRQRDWSDSEMETGSETESETELEPPSRRANKRPLESESESEWSEDPMDRLQIGHLYSEDSGTETEEELEASPSRGKEEEETPSSSRDKGKAPMSDSEEEEEEEDSGPSDIEARAIQNYMRTTGNLAIRGTLTPQQIQHWAARPPTEAQLHPRARLALKLKQQADEDKQRRSEQSSPQSLNNASGAQSGPPKKKKPAAKPKPKPAYSDDESDEASAAKTREHYVQKILKDVEGGKKYDDASSSESDDAIDSQHPDESRAKRRAIKLAELKALARQTRPLTDEQMAEQKKFQDEREKDYASRTQKRRKYSGSTQDRYQQLAENFDQTSFLHNSLLRRSFRKAIPKAKMEEGGSANYNGSQGKIRDELKKQIAQQMGEFSESDFSDPEDYATLKHMGKYRPSNDKKKRRLHEAVSSGQADDPDASTVTEYHHIGFKESDKRIGEHALNPANLTMLFGERTEKKSTRAHGAHQQAHDLQGFQPPDKSGKTWHGRGGGGVFKNMDAEGTHYITRHVGRNRASKKDLYKVDPEELGYETDDEKQPQQTAPSTASTPSTPPPGNNASPPSPTPPRDRLRQLMAEAVERRLKKQQDDKKQQ</sequence>
<dbReference type="EMBL" id="JAPNKA010000001">
    <property type="protein sequence ID" value="MCY1083055.1"/>
    <property type="molecule type" value="Genomic_DNA"/>
</dbReference>
<feature type="compositionally biased region" description="Pro residues" evidence="1">
    <location>
        <begin position="83"/>
        <end position="97"/>
    </location>
</feature>
<feature type="compositionally biased region" description="Acidic residues" evidence="1">
    <location>
        <begin position="144"/>
        <end position="159"/>
    </location>
</feature>